<dbReference type="InterPro" id="IPR031308">
    <property type="entry name" value="UCP028777"/>
</dbReference>
<feature type="transmembrane region" description="Helical" evidence="1">
    <location>
        <begin position="6"/>
        <end position="37"/>
    </location>
</feature>
<reference evidence="3 4" key="1">
    <citation type="submission" date="2020-07" db="EMBL/GenBank/DDBJ databases">
        <title>Vallitalea guaymasensis genome.</title>
        <authorList>
            <person name="Postec A."/>
        </authorList>
    </citation>
    <scope>NUCLEOTIDE SEQUENCE [LARGE SCALE GENOMIC DNA]</scope>
    <source>
        <strain evidence="3 4">Ra1766G1</strain>
    </source>
</reference>
<dbReference type="GO" id="GO:0005886">
    <property type="term" value="C:plasma membrane"/>
    <property type="evidence" value="ECO:0007669"/>
    <property type="project" value="TreeGrafter"/>
</dbReference>
<feature type="transmembrane region" description="Helical" evidence="1">
    <location>
        <begin position="58"/>
        <end position="76"/>
    </location>
</feature>
<feature type="domain" description="Inner membrane component" evidence="2">
    <location>
        <begin position="4"/>
        <end position="53"/>
    </location>
</feature>
<keyword evidence="1" id="KW-1133">Transmembrane helix</keyword>
<keyword evidence="1" id="KW-0472">Membrane</keyword>
<dbReference type="InterPro" id="IPR005185">
    <property type="entry name" value="YccF"/>
</dbReference>
<dbReference type="PANTHER" id="PTHR42903">
    <property type="entry name" value="INNER MEMBRANE PROTEIN YCCF"/>
    <property type="match status" value="1"/>
</dbReference>
<organism evidence="3 4">
    <name type="scientific">Vallitalea guaymasensis</name>
    <dbReference type="NCBI Taxonomy" id="1185412"/>
    <lineage>
        <taxon>Bacteria</taxon>
        <taxon>Bacillati</taxon>
        <taxon>Bacillota</taxon>
        <taxon>Clostridia</taxon>
        <taxon>Lachnospirales</taxon>
        <taxon>Vallitaleaceae</taxon>
        <taxon>Vallitalea</taxon>
    </lineage>
</organism>
<protein>
    <submittedName>
        <fullName evidence="3">YccF domain-containing protein</fullName>
    </submittedName>
</protein>
<keyword evidence="1" id="KW-0812">Transmembrane</keyword>
<sequence>MSFLGNLIWIVFGGLISSVLWFIAGLILCITIVFIPFGRQCFKVSNFVLWPFGSDVNIGNFGIFGLAGNIIWIMLFGWELCILHLIVGLIFCITVVGIPFGLQHFKFAKLALVPFGAKINR</sequence>
<dbReference type="PANTHER" id="PTHR42903:SF1">
    <property type="entry name" value="INNER MEMBRANE PROTEIN YCCF"/>
    <property type="match status" value="1"/>
</dbReference>
<proteinExistence type="predicted"/>
<evidence type="ECO:0000313" key="3">
    <source>
        <dbReference type="EMBL" id="QUH27891.1"/>
    </source>
</evidence>
<evidence type="ECO:0000313" key="4">
    <source>
        <dbReference type="Proteomes" id="UP000677305"/>
    </source>
</evidence>
<feature type="transmembrane region" description="Helical" evidence="1">
    <location>
        <begin position="82"/>
        <end position="102"/>
    </location>
</feature>
<dbReference type="RefSeq" id="WP_212692182.1">
    <property type="nucleotide sequence ID" value="NZ_CP058561.1"/>
</dbReference>
<dbReference type="InterPro" id="IPR052937">
    <property type="entry name" value="Inner_membrane_protein"/>
</dbReference>
<dbReference type="AlphaFoldDB" id="A0A8J8M7P9"/>
<gene>
    <name evidence="3" type="ORF">HYG85_02755</name>
</gene>
<keyword evidence="4" id="KW-1185">Reference proteome</keyword>
<dbReference type="Pfam" id="PF03733">
    <property type="entry name" value="YccF"/>
    <property type="match status" value="2"/>
</dbReference>
<name>A0A8J8M7P9_9FIRM</name>
<accession>A0A8J8M7P9</accession>
<evidence type="ECO:0000256" key="1">
    <source>
        <dbReference type="SAM" id="Phobius"/>
    </source>
</evidence>
<feature type="domain" description="Inner membrane component" evidence="2">
    <location>
        <begin position="68"/>
        <end position="116"/>
    </location>
</feature>
<dbReference type="Proteomes" id="UP000677305">
    <property type="component" value="Chromosome"/>
</dbReference>
<dbReference type="PIRSF" id="PIRSF028777">
    <property type="entry name" value="UCP028777"/>
    <property type="match status" value="1"/>
</dbReference>
<dbReference type="KEGG" id="vgu:HYG85_02755"/>
<dbReference type="NCBIfam" id="NF008740">
    <property type="entry name" value="PRK11770.1-2"/>
    <property type="match status" value="1"/>
</dbReference>
<evidence type="ECO:0000259" key="2">
    <source>
        <dbReference type="Pfam" id="PF03733"/>
    </source>
</evidence>
<dbReference type="EMBL" id="CP058561">
    <property type="protein sequence ID" value="QUH27891.1"/>
    <property type="molecule type" value="Genomic_DNA"/>
</dbReference>